<dbReference type="GO" id="GO:0006412">
    <property type="term" value="P:translation"/>
    <property type="evidence" value="ECO:0007669"/>
    <property type="project" value="UniProtKB-UniRule"/>
</dbReference>
<dbReference type="AlphaFoldDB" id="A0A150LGP8"/>
<evidence type="ECO:0000256" key="3">
    <source>
        <dbReference type="ARBA" id="ARBA00022730"/>
    </source>
</evidence>
<keyword evidence="6 8" id="KW-0687">Ribonucleoprotein</keyword>
<sequence>MANTKSAEKRIRTNEKRRARNASMKSAMRTAMKKVEIAVANQDAEAAKEALKLAVRKLDKAVTKGLIHKNTANRHKSRLAKKVNALIS</sequence>
<keyword evidence="4 8" id="KW-0694">RNA-binding</keyword>
<keyword evidence="3 8" id="KW-0699">rRNA-binding</keyword>
<feature type="coiled-coil region" evidence="9">
    <location>
        <begin position="37"/>
        <end position="64"/>
    </location>
</feature>
<dbReference type="RefSeq" id="WP_020153952.1">
    <property type="nucleotide sequence ID" value="NZ_LQYT01000113.1"/>
</dbReference>
<comment type="caution">
    <text evidence="11">The sequence shown here is derived from an EMBL/GenBank/DDBJ whole genome shotgun (WGS) entry which is preliminary data.</text>
</comment>
<dbReference type="InterPro" id="IPR036510">
    <property type="entry name" value="Ribosomal_bS20_sf"/>
</dbReference>
<dbReference type="SUPFAM" id="SSF46992">
    <property type="entry name" value="Ribosomal protein S20"/>
    <property type="match status" value="1"/>
</dbReference>
<feature type="compositionally biased region" description="Basic and acidic residues" evidence="10">
    <location>
        <begin position="1"/>
        <end position="16"/>
    </location>
</feature>
<dbReference type="InterPro" id="IPR002583">
    <property type="entry name" value="Ribosomal_bS20"/>
</dbReference>
<evidence type="ECO:0000256" key="10">
    <source>
        <dbReference type="SAM" id="MobiDB-lite"/>
    </source>
</evidence>
<evidence type="ECO:0000256" key="4">
    <source>
        <dbReference type="ARBA" id="ARBA00022884"/>
    </source>
</evidence>
<evidence type="ECO:0000313" key="12">
    <source>
        <dbReference type="EMBL" id="REJ23816.1"/>
    </source>
</evidence>
<dbReference type="NCBIfam" id="TIGR00029">
    <property type="entry name" value="S20"/>
    <property type="match status" value="1"/>
</dbReference>
<feature type="region of interest" description="Disordered" evidence="10">
    <location>
        <begin position="1"/>
        <end position="27"/>
    </location>
</feature>
<dbReference type="EMBL" id="QEWE01000044">
    <property type="protein sequence ID" value="REJ23816.1"/>
    <property type="molecule type" value="Genomic_DNA"/>
</dbReference>
<organism evidence="11 13">
    <name type="scientific">Caldibacillus debilis</name>
    <dbReference type="NCBI Taxonomy" id="301148"/>
    <lineage>
        <taxon>Bacteria</taxon>
        <taxon>Bacillati</taxon>
        <taxon>Bacillota</taxon>
        <taxon>Bacilli</taxon>
        <taxon>Bacillales</taxon>
        <taxon>Bacillaceae</taxon>
        <taxon>Caldibacillus</taxon>
    </lineage>
</organism>
<evidence type="ECO:0000256" key="1">
    <source>
        <dbReference type="ARBA" id="ARBA00003134"/>
    </source>
</evidence>
<dbReference type="PANTHER" id="PTHR33398">
    <property type="entry name" value="30S RIBOSOMAL PROTEIN S20"/>
    <property type="match status" value="1"/>
</dbReference>
<gene>
    <name evidence="8" type="primary">rpsT</name>
    <name evidence="11" type="ORF">B4135_3241</name>
    <name evidence="12" type="ORF">C6P37_16570</name>
</gene>
<dbReference type="GO" id="GO:0005829">
    <property type="term" value="C:cytosol"/>
    <property type="evidence" value="ECO:0007669"/>
    <property type="project" value="TreeGrafter"/>
</dbReference>
<proteinExistence type="inferred from homology"/>
<comment type="function">
    <text evidence="1 8">Binds directly to 16S ribosomal RNA.</text>
</comment>
<dbReference type="OrthoDB" id="9808392at2"/>
<evidence type="ECO:0000256" key="9">
    <source>
        <dbReference type="SAM" id="Coils"/>
    </source>
</evidence>
<accession>A0A150LGP8</accession>
<dbReference type="HAMAP" id="MF_00500">
    <property type="entry name" value="Ribosomal_bS20"/>
    <property type="match status" value="1"/>
</dbReference>
<evidence type="ECO:0000313" key="13">
    <source>
        <dbReference type="Proteomes" id="UP000075683"/>
    </source>
</evidence>
<comment type="similarity">
    <text evidence="2 8">Belongs to the bacterial ribosomal protein bS20 family.</text>
</comment>
<dbReference type="STRING" id="301148.B4135_3241"/>
<dbReference type="GO" id="GO:0015935">
    <property type="term" value="C:small ribosomal subunit"/>
    <property type="evidence" value="ECO:0007669"/>
    <property type="project" value="TreeGrafter"/>
</dbReference>
<dbReference type="GO" id="GO:0003735">
    <property type="term" value="F:structural constituent of ribosome"/>
    <property type="evidence" value="ECO:0007669"/>
    <property type="project" value="InterPro"/>
</dbReference>
<evidence type="ECO:0000256" key="2">
    <source>
        <dbReference type="ARBA" id="ARBA00007634"/>
    </source>
</evidence>
<dbReference type="Proteomes" id="UP000075683">
    <property type="component" value="Unassembled WGS sequence"/>
</dbReference>
<evidence type="ECO:0000256" key="7">
    <source>
        <dbReference type="ARBA" id="ARBA00035136"/>
    </source>
</evidence>
<dbReference type="Gene3D" id="1.20.58.110">
    <property type="entry name" value="Ribosomal protein S20"/>
    <property type="match status" value="1"/>
</dbReference>
<evidence type="ECO:0000256" key="5">
    <source>
        <dbReference type="ARBA" id="ARBA00022980"/>
    </source>
</evidence>
<dbReference type="GO" id="GO:0070181">
    <property type="term" value="F:small ribosomal subunit rRNA binding"/>
    <property type="evidence" value="ECO:0007669"/>
    <property type="project" value="TreeGrafter"/>
</dbReference>
<dbReference type="EMBL" id="LQYT01000113">
    <property type="protein sequence ID" value="KYD11126.1"/>
    <property type="molecule type" value="Genomic_DNA"/>
</dbReference>
<reference evidence="11 13" key="1">
    <citation type="submission" date="2016-01" db="EMBL/GenBank/DDBJ databases">
        <title>Draft Genome Sequences of Seven Thermophilic Sporeformers Isolated from Foods.</title>
        <authorList>
            <person name="Berendsen E.M."/>
            <person name="Wells-Bennik M.H."/>
            <person name="Krawcyk A.O."/>
            <person name="De Jong A."/>
            <person name="Holsappel S."/>
            <person name="Eijlander R.T."/>
            <person name="Kuipers O.P."/>
        </authorList>
    </citation>
    <scope>NUCLEOTIDE SEQUENCE [LARGE SCALE GENOMIC DNA]</scope>
    <source>
        <strain evidence="11 13">B4135</strain>
    </source>
</reference>
<evidence type="ECO:0000256" key="8">
    <source>
        <dbReference type="HAMAP-Rule" id="MF_00500"/>
    </source>
</evidence>
<dbReference type="PANTHER" id="PTHR33398:SF1">
    <property type="entry name" value="SMALL RIBOSOMAL SUBUNIT PROTEIN BS20C"/>
    <property type="match status" value="1"/>
</dbReference>
<dbReference type="FunFam" id="1.20.58.110:FF:000001">
    <property type="entry name" value="30S ribosomal protein S20"/>
    <property type="match status" value="1"/>
</dbReference>
<evidence type="ECO:0000313" key="14">
    <source>
        <dbReference type="Proteomes" id="UP000257014"/>
    </source>
</evidence>
<evidence type="ECO:0000256" key="6">
    <source>
        <dbReference type="ARBA" id="ARBA00023274"/>
    </source>
</evidence>
<dbReference type="Pfam" id="PF01649">
    <property type="entry name" value="Ribosomal_S20p"/>
    <property type="match status" value="1"/>
</dbReference>
<keyword evidence="5 8" id="KW-0689">Ribosomal protein</keyword>
<reference evidence="12 14" key="2">
    <citation type="submission" date="2018-03" db="EMBL/GenBank/DDBJ databases">
        <authorList>
            <person name="Keele B.F."/>
        </authorList>
    </citation>
    <scope>NUCLEOTIDE SEQUENCE [LARGE SCALE GENOMIC DNA]</scope>
    <source>
        <strain evidence="12">ZCTH4_d</strain>
    </source>
</reference>
<dbReference type="PATRIC" id="fig|301148.3.peg.1207"/>
<evidence type="ECO:0000313" key="11">
    <source>
        <dbReference type="EMBL" id="KYD11126.1"/>
    </source>
</evidence>
<dbReference type="Proteomes" id="UP000257014">
    <property type="component" value="Unassembled WGS sequence"/>
</dbReference>
<protein>
    <recommendedName>
        <fullName evidence="7 8">Small ribosomal subunit protein bS20</fullName>
    </recommendedName>
</protein>
<name>A0A150LGP8_9BACI</name>
<keyword evidence="9" id="KW-0175">Coiled coil</keyword>